<evidence type="ECO:0000313" key="3">
    <source>
        <dbReference type="EMBL" id="MBB6635222.1"/>
    </source>
</evidence>
<reference evidence="3 4" key="1">
    <citation type="submission" date="2020-08" db="EMBL/GenBank/DDBJ databases">
        <title>Cohnella phylogeny.</title>
        <authorList>
            <person name="Dunlap C."/>
        </authorList>
    </citation>
    <scope>NUCLEOTIDE SEQUENCE [LARGE SCALE GENOMIC DNA]</scope>
    <source>
        <strain evidence="3 4">DSM 25241</strain>
    </source>
</reference>
<dbReference type="Pfam" id="PF13786">
    <property type="entry name" value="DUF4179"/>
    <property type="match status" value="1"/>
</dbReference>
<dbReference type="Gene3D" id="2.60.40.1630">
    <property type="entry name" value="bacillus anthracis domain"/>
    <property type="match status" value="1"/>
</dbReference>
<dbReference type="RefSeq" id="WP_185120458.1">
    <property type="nucleotide sequence ID" value="NZ_JACJVQ010000011.1"/>
</dbReference>
<dbReference type="InterPro" id="IPR025436">
    <property type="entry name" value="DUF4179"/>
</dbReference>
<proteinExistence type="predicted"/>
<keyword evidence="1" id="KW-1133">Transmembrane helix</keyword>
<dbReference type="EMBL" id="JACJVQ010000011">
    <property type="protein sequence ID" value="MBB6635222.1"/>
    <property type="molecule type" value="Genomic_DNA"/>
</dbReference>
<keyword evidence="1" id="KW-0812">Transmembrane</keyword>
<sequence length="464" mass="51619">MNELSEEDVRIRQAMSRETATVPTVVREKMERLYAALPELAEDRRRYARRRKWSLGASIALLLAIVVTAGLATPTASDWLRQLQGIGSGFATSGSATKFEKQTVEDQGIKLTLSQVLYDGNQLAVGIRHEPGIEIRPLAQMVSLNGTFVSNMTRSQNEEGTETLFTYHKALGTLPDTFDIAIKVNVIVDSRGSGKPQTISGKWEFRTTVGEWKKSIREVTYDPPLRAKAGDTELAVTGMTVSPLTVKLTYELDDPELTQQSWEEKMRSKVKLPKGETVELKTLNVRLFDDRGAELEASGTMGTREDNGPVVYTAYYSLLDPDTNELRLSVDAQYNQLTSNGNGGLGSEAPLPYKDIPLTSTTPLTVELGESSSIVFNRIDLGEYKTIVDYEVKGDYPLGWWVVDEKEGTFHPPAAEDPIRIGNDYSYRIELPAYPDPSKIKIRALQAQQNRTPIPELDMILPIK</sequence>
<evidence type="ECO:0000313" key="4">
    <source>
        <dbReference type="Proteomes" id="UP000535838"/>
    </source>
</evidence>
<dbReference type="Proteomes" id="UP000535838">
    <property type="component" value="Unassembled WGS sequence"/>
</dbReference>
<gene>
    <name evidence="3" type="ORF">H7B67_13960</name>
</gene>
<evidence type="ECO:0000256" key="1">
    <source>
        <dbReference type="SAM" id="Phobius"/>
    </source>
</evidence>
<keyword evidence="1" id="KW-0472">Membrane</keyword>
<accession>A0A841SVE1</accession>
<feature type="transmembrane region" description="Helical" evidence="1">
    <location>
        <begin position="53"/>
        <end position="72"/>
    </location>
</feature>
<protein>
    <submittedName>
        <fullName evidence="3">DUF4179 domain-containing protein</fullName>
    </submittedName>
</protein>
<feature type="domain" description="DUF4179" evidence="2">
    <location>
        <begin position="49"/>
        <end position="128"/>
    </location>
</feature>
<evidence type="ECO:0000259" key="2">
    <source>
        <dbReference type="Pfam" id="PF13786"/>
    </source>
</evidence>
<keyword evidence="4" id="KW-1185">Reference proteome</keyword>
<comment type="caution">
    <text evidence="3">The sequence shown here is derived from an EMBL/GenBank/DDBJ whole genome shotgun (WGS) entry which is preliminary data.</text>
</comment>
<dbReference type="AlphaFoldDB" id="A0A841SVE1"/>
<organism evidence="3 4">
    <name type="scientific">Cohnella thailandensis</name>
    <dbReference type="NCBI Taxonomy" id="557557"/>
    <lineage>
        <taxon>Bacteria</taxon>
        <taxon>Bacillati</taxon>
        <taxon>Bacillota</taxon>
        <taxon>Bacilli</taxon>
        <taxon>Bacillales</taxon>
        <taxon>Paenibacillaceae</taxon>
        <taxon>Cohnella</taxon>
    </lineage>
</organism>
<name>A0A841SVE1_9BACL</name>